<proteinExistence type="predicted"/>
<dbReference type="Proteomes" id="UP000339690">
    <property type="component" value="Chromosome"/>
</dbReference>
<keyword evidence="1" id="KW-0378">Hydrolase</keyword>
<gene>
    <name evidence="1" type="ORF">GI584_18685</name>
</gene>
<dbReference type="RefSeq" id="WP_153792169.1">
    <property type="nucleotide sequence ID" value="NZ_CP045915.1"/>
</dbReference>
<dbReference type="InterPro" id="IPR017853">
    <property type="entry name" value="GH"/>
</dbReference>
<dbReference type="GO" id="GO:0016787">
    <property type="term" value="F:hydrolase activity"/>
    <property type="evidence" value="ECO:0007669"/>
    <property type="project" value="UniProtKB-KW"/>
</dbReference>
<dbReference type="EMBL" id="CP045915">
    <property type="protein sequence ID" value="QGH35953.1"/>
    <property type="molecule type" value="Genomic_DNA"/>
</dbReference>
<evidence type="ECO:0000313" key="2">
    <source>
        <dbReference type="Proteomes" id="UP000339690"/>
    </source>
</evidence>
<keyword evidence="2" id="KW-1185">Reference proteome</keyword>
<dbReference type="Gene3D" id="3.40.50.880">
    <property type="match status" value="1"/>
</dbReference>
<name>A0A5Q2TPI4_9BACI</name>
<protein>
    <submittedName>
        <fullName evidence="1">Family 10 glycosylhydrolase</fullName>
    </submittedName>
</protein>
<reference evidence="1 2" key="1">
    <citation type="submission" date="2019-11" db="EMBL/GenBank/DDBJ databases">
        <title>Gracilibacillus salitolerans sp. nov., a moderate halophile isolated from a saline soil in northwest China.</title>
        <authorList>
            <person name="Gan L."/>
        </authorList>
    </citation>
    <scope>NUCLEOTIDE SEQUENCE [LARGE SCALE GENOMIC DNA]</scope>
    <source>
        <strain evidence="1 2">SCU50</strain>
    </source>
</reference>
<dbReference type="SUPFAM" id="SSF52317">
    <property type="entry name" value="Class I glutamine amidotransferase-like"/>
    <property type="match status" value="1"/>
</dbReference>
<dbReference type="AlphaFoldDB" id="A0A5Q2TPI4"/>
<dbReference type="SUPFAM" id="SSF51445">
    <property type="entry name" value="(Trans)glycosidases"/>
    <property type="match status" value="1"/>
</dbReference>
<evidence type="ECO:0000313" key="1">
    <source>
        <dbReference type="EMBL" id="QGH35953.1"/>
    </source>
</evidence>
<dbReference type="Gene3D" id="3.20.20.80">
    <property type="entry name" value="Glycosidases"/>
    <property type="match status" value="1"/>
</dbReference>
<dbReference type="InterPro" id="IPR028212">
    <property type="entry name" value="GHL6"/>
</dbReference>
<dbReference type="InterPro" id="IPR029062">
    <property type="entry name" value="Class_I_gatase-like"/>
</dbReference>
<sequence length="666" mass="77909">MNWWSENNIRLIQNNISESNADLDVDLLIQQLKEFSANTLMLNTGGIESFYPTKLEYHFRSPYLEKDLIQEVIQKCHENNIKFIARFDFSKAHKSIYAKQPDWFYKTADNQIINYNEMVHTCVNGYYQQEYSLRIIEEVIDNYAVDGIFFNMFGYQTRDYSNHYYGICHCECCKNRFKTIFNHDLPSRENFNDPVYQDYIAFKDITTKEMLERIHDLVKRKNRNIAISTYHDHKVDIVRKESNTAIDRPYPKWLYSASENVQSIEDSWQGKLISNCVINAVDIFYRFVGVSKNEIEIRLFESMASGSGLDFCIIGVFEGYPDRDNFEVVKNIYAFHQKNQQYFGNFTSVADVLLIKPSHPSRNNSTKEYLGLYKMLKEQHIIFDVLLQENINEPVRSLDRYKLIIFPNVKGLRENEWNAIEDALTRGVSIIATGQSFTSNLSNQNKLANVFGGRYKGIKQETRSDYLEVMDKKTFSSFQQRGWIFIDGEFTKIAFNTEITTLLPYIETSRFGPPERVGGHQKNGDFGMGWYNKDSHVSIYIPWEIGHLYYQHGFEDHKRIMTDLIDCLLKGSEVLTTDAPENVEIFLNKYDERNYLLQLLNLSGFNGTTYHEANVIEEINVRIKCHAIKHVFSLVGKNAVSYEMHDDILKIKVDKIKNYEALILQI</sequence>
<dbReference type="CDD" id="cd03143">
    <property type="entry name" value="A4_beta-galactosidase_middle_domain"/>
    <property type="match status" value="1"/>
</dbReference>
<dbReference type="KEGG" id="grc:GI584_18685"/>
<dbReference type="Pfam" id="PF14871">
    <property type="entry name" value="GHL6"/>
    <property type="match status" value="1"/>
</dbReference>
<accession>A0A5Q2TPI4</accession>
<organism evidence="1 2">
    <name type="scientific">Gracilibacillus salitolerans</name>
    <dbReference type="NCBI Taxonomy" id="2663022"/>
    <lineage>
        <taxon>Bacteria</taxon>
        <taxon>Bacillati</taxon>
        <taxon>Bacillota</taxon>
        <taxon>Bacilli</taxon>
        <taxon>Bacillales</taxon>
        <taxon>Bacillaceae</taxon>
        <taxon>Gracilibacillus</taxon>
    </lineage>
</organism>